<feature type="region of interest" description="Disordered" evidence="1">
    <location>
        <begin position="136"/>
        <end position="159"/>
    </location>
</feature>
<reference evidence="2 3" key="1">
    <citation type="journal article" date="2014" name="Agronomy (Basel)">
        <title>A Draft Genome Sequence for Ensete ventricosum, the Drought-Tolerant Tree Against Hunger.</title>
        <authorList>
            <person name="Harrison J."/>
            <person name="Moore K.A."/>
            <person name="Paszkiewicz K."/>
            <person name="Jones T."/>
            <person name="Grant M."/>
            <person name="Ambacheew D."/>
            <person name="Muzemil S."/>
            <person name="Studholme D.J."/>
        </authorList>
    </citation>
    <scope>NUCLEOTIDE SEQUENCE [LARGE SCALE GENOMIC DNA]</scope>
</reference>
<proteinExistence type="predicted"/>
<dbReference type="EMBL" id="AMZH03000185">
    <property type="protein sequence ID" value="RRT85051.1"/>
    <property type="molecule type" value="Genomic_DNA"/>
</dbReference>
<dbReference type="AlphaFoldDB" id="A0A427B995"/>
<accession>A0A427B995</accession>
<gene>
    <name evidence="2" type="ORF">B296_00000774</name>
</gene>
<dbReference type="Proteomes" id="UP000287651">
    <property type="component" value="Unassembled WGS sequence"/>
</dbReference>
<evidence type="ECO:0000313" key="2">
    <source>
        <dbReference type="EMBL" id="RRT85051.1"/>
    </source>
</evidence>
<name>A0A427B995_ENSVE</name>
<feature type="compositionally biased region" description="Polar residues" evidence="1">
    <location>
        <begin position="136"/>
        <end position="146"/>
    </location>
</feature>
<evidence type="ECO:0000256" key="1">
    <source>
        <dbReference type="SAM" id="MobiDB-lite"/>
    </source>
</evidence>
<organism evidence="2 3">
    <name type="scientific">Ensete ventricosum</name>
    <name type="common">Abyssinian banana</name>
    <name type="synonym">Musa ensete</name>
    <dbReference type="NCBI Taxonomy" id="4639"/>
    <lineage>
        <taxon>Eukaryota</taxon>
        <taxon>Viridiplantae</taxon>
        <taxon>Streptophyta</taxon>
        <taxon>Embryophyta</taxon>
        <taxon>Tracheophyta</taxon>
        <taxon>Spermatophyta</taxon>
        <taxon>Magnoliopsida</taxon>
        <taxon>Liliopsida</taxon>
        <taxon>Zingiberales</taxon>
        <taxon>Musaceae</taxon>
        <taxon>Ensete</taxon>
    </lineage>
</organism>
<comment type="caution">
    <text evidence="2">The sequence shown here is derived from an EMBL/GenBank/DDBJ whole genome shotgun (WGS) entry which is preliminary data.</text>
</comment>
<sequence>MDLGCALLGREAGNILRQRQGEEEYGERGAAMRQEEEITEVKKKLSLGGSGCGAWALAFVVTVVVVEEGNRVAFVTGKSVSIVEEREKGYDRFEGISLLDHFEEISLLRLCSHNNPFRSSRGITAYSLDNNGFSLPQAPTSSTATPNRAVLTPVTRHQK</sequence>
<evidence type="ECO:0000313" key="3">
    <source>
        <dbReference type="Proteomes" id="UP000287651"/>
    </source>
</evidence>
<protein>
    <submittedName>
        <fullName evidence="2">Uncharacterized protein</fullName>
    </submittedName>
</protein>